<dbReference type="STRING" id="34508.A0A4U5NYH9"/>
<name>A0A4U5NYH9_STECR</name>
<feature type="domain" description="C-type lectin" evidence="1">
    <location>
        <begin position="68"/>
        <end position="149"/>
    </location>
</feature>
<dbReference type="InterPro" id="IPR001304">
    <property type="entry name" value="C-type_lectin-like"/>
</dbReference>
<dbReference type="SMART" id="SM00034">
    <property type="entry name" value="CLECT"/>
    <property type="match status" value="1"/>
</dbReference>
<dbReference type="EMBL" id="AZBU02000003">
    <property type="protein sequence ID" value="TKR88658.1"/>
    <property type="molecule type" value="Genomic_DNA"/>
</dbReference>
<dbReference type="SUPFAM" id="SSF56436">
    <property type="entry name" value="C-type lectin-like"/>
    <property type="match status" value="1"/>
</dbReference>
<reference evidence="2 3" key="1">
    <citation type="journal article" date="2015" name="Genome Biol.">
        <title>Comparative genomics of Steinernema reveals deeply conserved gene regulatory networks.</title>
        <authorList>
            <person name="Dillman A.R."/>
            <person name="Macchietto M."/>
            <person name="Porter C.F."/>
            <person name="Rogers A."/>
            <person name="Williams B."/>
            <person name="Antoshechkin I."/>
            <person name="Lee M.M."/>
            <person name="Goodwin Z."/>
            <person name="Lu X."/>
            <person name="Lewis E.E."/>
            <person name="Goodrich-Blair H."/>
            <person name="Stock S.P."/>
            <person name="Adams B.J."/>
            <person name="Sternberg P.W."/>
            <person name="Mortazavi A."/>
        </authorList>
    </citation>
    <scope>NUCLEOTIDE SEQUENCE [LARGE SCALE GENOMIC DNA]</scope>
    <source>
        <strain evidence="2 3">ALL</strain>
    </source>
</reference>
<dbReference type="InterPro" id="IPR016187">
    <property type="entry name" value="CTDL_fold"/>
</dbReference>
<evidence type="ECO:0000313" key="2">
    <source>
        <dbReference type="EMBL" id="TKR88658.1"/>
    </source>
</evidence>
<evidence type="ECO:0000259" key="1">
    <source>
        <dbReference type="PROSITE" id="PS50041"/>
    </source>
</evidence>
<dbReference type="Pfam" id="PF00059">
    <property type="entry name" value="Lectin_C"/>
    <property type="match status" value="1"/>
</dbReference>
<accession>A0A4U5NYH9</accession>
<dbReference type="InterPro" id="IPR050111">
    <property type="entry name" value="C-type_lectin/snaclec_domain"/>
</dbReference>
<comment type="caution">
    <text evidence="2">The sequence shown here is derived from an EMBL/GenBank/DDBJ whole genome shotgun (WGS) entry which is preliminary data.</text>
</comment>
<gene>
    <name evidence="2" type="ORF">L596_012866</name>
</gene>
<keyword evidence="3" id="KW-1185">Reference proteome</keyword>
<dbReference type="PROSITE" id="PS50041">
    <property type="entry name" value="C_TYPE_LECTIN_2"/>
    <property type="match status" value="1"/>
</dbReference>
<evidence type="ECO:0000313" key="3">
    <source>
        <dbReference type="Proteomes" id="UP000298663"/>
    </source>
</evidence>
<dbReference type="Proteomes" id="UP000298663">
    <property type="component" value="Unassembled WGS sequence"/>
</dbReference>
<organism evidence="2 3">
    <name type="scientific">Steinernema carpocapsae</name>
    <name type="common">Entomopathogenic nematode</name>
    <dbReference type="NCBI Taxonomy" id="34508"/>
    <lineage>
        <taxon>Eukaryota</taxon>
        <taxon>Metazoa</taxon>
        <taxon>Ecdysozoa</taxon>
        <taxon>Nematoda</taxon>
        <taxon>Chromadorea</taxon>
        <taxon>Rhabditida</taxon>
        <taxon>Tylenchina</taxon>
        <taxon>Panagrolaimomorpha</taxon>
        <taxon>Strongyloidoidea</taxon>
        <taxon>Steinernematidae</taxon>
        <taxon>Steinernema</taxon>
    </lineage>
</organism>
<dbReference type="InterPro" id="IPR016186">
    <property type="entry name" value="C-type_lectin-like/link_sf"/>
</dbReference>
<dbReference type="PANTHER" id="PTHR22803">
    <property type="entry name" value="MANNOSE, PHOSPHOLIPASE, LECTIN RECEPTOR RELATED"/>
    <property type="match status" value="1"/>
</dbReference>
<proteinExistence type="predicted"/>
<dbReference type="Gene3D" id="3.10.100.10">
    <property type="entry name" value="Mannose-Binding Protein A, subunit A"/>
    <property type="match status" value="1"/>
</dbReference>
<reference evidence="2 3" key="2">
    <citation type="journal article" date="2019" name="G3 (Bethesda)">
        <title>Hybrid Assembly of the Genome of the Entomopathogenic Nematode Steinernema carpocapsae Identifies the X-Chromosome.</title>
        <authorList>
            <person name="Serra L."/>
            <person name="Macchietto M."/>
            <person name="Macias-Munoz A."/>
            <person name="McGill C.J."/>
            <person name="Rodriguez I.M."/>
            <person name="Rodriguez B."/>
            <person name="Murad R."/>
            <person name="Mortazavi A."/>
        </authorList>
    </citation>
    <scope>NUCLEOTIDE SEQUENCE [LARGE SCALE GENOMIC DNA]</scope>
    <source>
        <strain evidence="2 3">ALL</strain>
    </source>
</reference>
<dbReference type="CDD" id="cd00037">
    <property type="entry name" value="CLECT"/>
    <property type="match status" value="1"/>
</dbReference>
<protein>
    <recommendedName>
        <fullName evidence="1">C-type lectin domain-containing protein</fullName>
    </recommendedName>
</protein>
<sequence length="223" mass="26020">MSRRSYHSRATFKTKPSIPFLTSLGSLKALNQKFKIITLSIMGSFFPLLCLLLCVATVSACENGWFLNGNHCYRLYNHPDHSASFEEAVSRCREIGAELISIHSHDEQMFINRLAWEFYRTAHFWIGGKTIADQLTFHWIDGTAWDYKDPKIFDSDQALTGFLIVRFLRLSRNFIACFRTSFSRGTRVHCDGRRFQKSKRKSSLTCVRRWPLNSKYLFKYGFE</sequence>
<dbReference type="OrthoDB" id="5860166at2759"/>
<dbReference type="AlphaFoldDB" id="A0A4U5NYH9"/>